<keyword evidence="1" id="KW-0812">Transmembrane</keyword>
<dbReference type="Proteomes" id="UP000183760">
    <property type="component" value="Unassembled WGS sequence"/>
</dbReference>
<reference evidence="2 5" key="2">
    <citation type="submission" date="2019-07" db="EMBL/GenBank/DDBJ databases">
        <title>Whole genome shotgun sequence of Myxococcus fulvus NBRC 100333.</title>
        <authorList>
            <person name="Hosoyama A."/>
            <person name="Uohara A."/>
            <person name="Ohji S."/>
            <person name="Ichikawa N."/>
        </authorList>
    </citation>
    <scope>NUCLEOTIDE SEQUENCE [LARGE SCALE GENOMIC DNA]</scope>
    <source>
        <strain evidence="2 5">NBRC 100333</strain>
    </source>
</reference>
<name>A0A511SZ65_MYXFU</name>
<reference evidence="3 4" key="1">
    <citation type="submission" date="2016-10" db="EMBL/GenBank/DDBJ databases">
        <authorList>
            <person name="Varghese N."/>
            <person name="Submissions S."/>
        </authorList>
    </citation>
    <scope>NUCLEOTIDE SEQUENCE [LARGE SCALE GENOMIC DNA]</scope>
    <source>
        <strain evidence="3 4">DSM 16525</strain>
    </source>
</reference>
<gene>
    <name evidence="2" type="ORF">MFU01_19240</name>
    <name evidence="3" type="ORF">SAMN05443572_104488</name>
</gene>
<dbReference type="OrthoDB" id="5508343at2"/>
<comment type="caution">
    <text evidence="2">The sequence shown here is derived from an EMBL/GenBank/DDBJ whole genome shotgun (WGS) entry which is preliminary data.</text>
</comment>
<dbReference type="STRING" id="1334629.MFUL124B02_38845"/>
<evidence type="ECO:0000256" key="1">
    <source>
        <dbReference type="SAM" id="Phobius"/>
    </source>
</evidence>
<feature type="transmembrane region" description="Helical" evidence="1">
    <location>
        <begin position="221"/>
        <end position="241"/>
    </location>
</feature>
<keyword evidence="1" id="KW-1133">Transmembrane helix</keyword>
<dbReference type="EMBL" id="FOIB01000004">
    <property type="protein sequence ID" value="SEU03534.1"/>
    <property type="molecule type" value="Genomic_DNA"/>
</dbReference>
<dbReference type="AlphaFoldDB" id="A0A511SZ65"/>
<protein>
    <submittedName>
        <fullName evidence="2">Uncharacterized protein</fullName>
    </submittedName>
</protein>
<evidence type="ECO:0000313" key="3">
    <source>
        <dbReference type="EMBL" id="SEU03534.1"/>
    </source>
</evidence>
<dbReference type="EMBL" id="BJXR01000018">
    <property type="protein sequence ID" value="GEN06887.1"/>
    <property type="molecule type" value="Genomic_DNA"/>
</dbReference>
<sequence>MKFQCEACERLIPLESYRLESGGLVVSCQRCGAESRARAAQPLAVTPSVGGEPLASARPVEEPVLETAARASAPALRVVRGAVAAAPPLDDDALFVPPPGHCPKCVSTRREVDTSCSQCGLVYANFVESEHQPSEALREEWRRLAGEWGQWEAHDRLLTLAMGRGELATAGRLYRVRLARAPDDAVAQRAREEIVRRATVVVPTEVEGAGASLLSRRMRGVAIAVLFLVVLLMSAFIIQRVGVLLSGDVP</sequence>
<keyword evidence="4" id="KW-1185">Reference proteome</keyword>
<dbReference type="RefSeq" id="WP_074953891.1">
    <property type="nucleotide sequence ID" value="NZ_BJXR01000018.1"/>
</dbReference>
<keyword evidence="1" id="KW-0472">Membrane</keyword>
<dbReference type="Proteomes" id="UP000321514">
    <property type="component" value="Unassembled WGS sequence"/>
</dbReference>
<evidence type="ECO:0000313" key="2">
    <source>
        <dbReference type="EMBL" id="GEN06887.1"/>
    </source>
</evidence>
<organism evidence="2 5">
    <name type="scientific">Myxococcus fulvus</name>
    <dbReference type="NCBI Taxonomy" id="33"/>
    <lineage>
        <taxon>Bacteria</taxon>
        <taxon>Pseudomonadati</taxon>
        <taxon>Myxococcota</taxon>
        <taxon>Myxococcia</taxon>
        <taxon>Myxococcales</taxon>
        <taxon>Cystobacterineae</taxon>
        <taxon>Myxococcaceae</taxon>
        <taxon>Myxococcus</taxon>
    </lineage>
</organism>
<evidence type="ECO:0000313" key="5">
    <source>
        <dbReference type="Proteomes" id="UP000321514"/>
    </source>
</evidence>
<accession>A0A511SZ65</accession>
<evidence type="ECO:0000313" key="4">
    <source>
        <dbReference type="Proteomes" id="UP000183760"/>
    </source>
</evidence>
<proteinExistence type="predicted"/>